<dbReference type="GO" id="GO:0000976">
    <property type="term" value="F:transcription cis-regulatory region binding"/>
    <property type="evidence" value="ECO:0007669"/>
    <property type="project" value="TreeGrafter"/>
</dbReference>
<dbReference type="InterPro" id="IPR028082">
    <property type="entry name" value="Peripla_BP_I"/>
</dbReference>
<dbReference type="SMART" id="SM00354">
    <property type="entry name" value="HTH_LACI"/>
    <property type="match status" value="1"/>
</dbReference>
<gene>
    <name evidence="5" type="ORF">GRI58_02810</name>
</gene>
<dbReference type="Proteomes" id="UP000439780">
    <property type="component" value="Unassembled WGS sequence"/>
</dbReference>
<keyword evidence="1" id="KW-0805">Transcription regulation</keyword>
<dbReference type="Pfam" id="PF13377">
    <property type="entry name" value="Peripla_BP_3"/>
    <property type="match status" value="1"/>
</dbReference>
<dbReference type="GO" id="GO:0003700">
    <property type="term" value="F:DNA-binding transcription factor activity"/>
    <property type="evidence" value="ECO:0007669"/>
    <property type="project" value="TreeGrafter"/>
</dbReference>
<keyword evidence="3" id="KW-0804">Transcription</keyword>
<dbReference type="CDD" id="cd01392">
    <property type="entry name" value="HTH_LacI"/>
    <property type="match status" value="1"/>
</dbReference>
<dbReference type="PANTHER" id="PTHR30146">
    <property type="entry name" value="LACI-RELATED TRANSCRIPTIONAL REPRESSOR"/>
    <property type="match status" value="1"/>
</dbReference>
<reference evidence="5 6" key="1">
    <citation type="submission" date="2019-12" db="EMBL/GenBank/DDBJ databases">
        <title>Genomic-based taxomic classification of the family Erythrobacteraceae.</title>
        <authorList>
            <person name="Xu L."/>
        </authorList>
    </citation>
    <scope>NUCLEOTIDE SEQUENCE [LARGE SCALE GENOMIC DNA]</scope>
    <source>
        <strain evidence="5 6">KEMB 9005-328</strain>
    </source>
</reference>
<dbReference type="PROSITE" id="PS50932">
    <property type="entry name" value="HTH_LACI_2"/>
    <property type="match status" value="1"/>
</dbReference>
<keyword evidence="2 5" id="KW-0238">DNA-binding</keyword>
<evidence type="ECO:0000313" key="6">
    <source>
        <dbReference type="Proteomes" id="UP000439780"/>
    </source>
</evidence>
<dbReference type="InterPro" id="IPR010982">
    <property type="entry name" value="Lambda_DNA-bd_dom_sf"/>
</dbReference>
<evidence type="ECO:0000256" key="3">
    <source>
        <dbReference type="ARBA" id="ARBA00023163"/>
    </source>
</evidence>
<sequence>MAKRKGSVTIRHVAEDAGVSHQTVSRVINKQPNVRPAVKDKVLRSIEKLGYVPSIAAQRMGGSRSYLILALNDRTRTIEDWQLRQGTDWIDQMLYGAVMGGEPSGYRLVVELIDTHADHVEREISAALAALSPDGVILTPPHSQNNKILDLLEDREIAVARIGVDDDRPGIMLTMDDERAARLATEHLAELGHRSIGFIAGSPEYAISSWRVDGWRKAMESLGFEHGGLLEWGDFSAESGHAAAGRLFDRGERVTAIIASNDQMALATLREANARGLAVPRDLSLVSFDDTPMVRLAVPPLTAIDQPIAEVSAEAIRLLIEAKAGKPQKSKSTEPIVIPARLTLRHSTAAPGNAVPQES</sequence>
<dbReference type="RefSeq" id="WP_160752057.1">
    <property type="nucleotide sequence ID" value="NZ_WTYA01000002.1"/>
</dbReference>
<dbReference type="SUPFAM" id="SSF47413">
    <property type="entry name" value="lambda repressor-like DNA-binding domains"/>
    <property type="match status" value="1"/>
</dbReference>
<proteinExistence type="predicted"/>
<dbReference type="OrthoDB" id="7939625at2"/>
<protein>
    <submittedName>
        <fullName evidence="5">LacI family DNA-binding transcriptional regulator</fullName>
    </submittedName>
</protein>
<dbReference type="AlphaFoldDB" id="A0A845AEV3"/>
<dbReference type="SUPFAM" id="SSF53822">
    <property type="entry name" value="Periplasmic binding protein-like I"/>
    <property type="match status" value="1"/>
</dbReference>
<keyword evidence="6" id="KW-1185">Reference proteome</keyword>
<dbReference type="PANTHER" id="PTHR30146:SF153">
    <property type="entry name" value="LACTOSE OPERON REPRESSOR"/>
    <property type="match status" value="1"/>
</dbReference>
<name>A0A845AEV3_9SPHN</name>
<dbReference type="Gene3D" id="3.40.50.2300">
    <property type="match status" value="2"/>
</dbReference>
<accession>A0A845AEV3</accession>
<evidence type="ECO:0000256" key="1">
    <source>
        <dbReference type="ARBA" id="ARBA00023015"/>
    </source>
</evidence>
<organism evidence="5 6">
    <name type="scientific">Qipengyuania algicida</name>
    <dbReference type="NCBI Taxonomy" id="1836209"/>
    <lineage>
        <taxon>Bacteria</taxon>
        <taxon>Pseudomonadati</taxon>
        <taxon>Pseudomonadota</taxon>
        <taxon>Alphaproteobacteria</taxon>
        <taxon>Sphingomonadales</taxon>
        <taxon>Erythrobacteraceae</taxon>
        <taxon>Qipengyuania</taxon>
    </lineage>
</organism>
<dbReference type="Gene3D" id="1.10.260.40">
    <property type="entry name" value="lambda repressor-like DNA-binding domains"/>
    <property type="match status" value="1"/>
</dbReference>
<dbReference type="InterPro" id="IPR000843">
    <property type="entry name" value="HTH_LacI"/>
</dbReference>
<dbReference type="InterPro" id="IPR046335">
    <property type="entry name" value="LacI/GalR-like_sensor"/>
</dbReference>
<feature type="domain" description="HTH lacI-type" evidence="4">
    <location>
        <begin position="8"/>
        <end position="62"/>
    </location>
</feature>
<dbReference type="CDD" id="cd01545">
    <property type="entry name" value="PBP1_SalR"/>
    <property type="match status" value="1"/>
</dbReference>
<evidence type="ECO:0000313" key="5">
    <source>
        <dbReference type="EMBL" id="MXP27753.1"/>
    </source>
</evidence>
<evidence type="ECO:0000259" key="4">
    <source>
        <dbReference type="PROSITE" id="PS50932"/>
    </source>
</evidence>
<dbReference type="EMBL" id="WTYA01000002">
    <property type="protein sequence ID" value="MXP27753.1"/>
    <property type="molecule type" value="Genomic_DNA"/>
</dbReference>
<evidence type="ECO:0000256" key="2">
    <source>
        <dbReference type="ARBA" id="ARBA00023125"/>
    </source>
</evidence>
<dbReference type="Pfam" id="PF00356">
    <property type="entry name" value="LacI"/>
    <property type="match status" value="1"/>
</dbReference>
<comment type="caution">
    <text evidence="5">The sequence shown here is derived from an EMBL/GenBank/DDBJ whole genome shotgun (WGS) entry which is preliminary data.</text>
</comment>